<evidence type="ECO:0000256" key="3">
    <source>
        <dbReference type="ARBA" id="ARBA00022705"/>
    </source>
</evidence>
<evidence type="ECO:0000256" key="5">
    <source>
        <dbReference type="ARBA" id="ARBA00022771"/>
    </source>
</evidence>
<dbReference type="HAMAP" id="MF_04011">
    <property type="entry name" value="HSV_PRIM"/>
    <property type="match status" value="1"/>
</dbReference>
<keyword evidence="7" id="KW-0547">Nucleotide-binding</keyword>
<dbReference type="GO" id="GO:0039686">
    <property type="term" value="P:bidirectional double-stranded viral DNA replication"/>
    <property type="evidence" value="ECO:0007669"/>
    <property type="project" value="InterPro"/>
</dbReference>
<dbReference type="GO" id="GO:0004386">
    <property type="term" value="F:helicase activity"/>
    <property type="evidence" value="ECO:0007669"/>
    <property type="project" value="UniProtKB-KW"/>
</dbReference>
<dbReference type="GO" id="GO:0003899">
    <property type="term" value="F:DNA-directed RNA polymerase activity"/>
    <property type="evidence" value="ECO:0007669"/>
    <property type="project" value="InterPro"/>
</dbReference>
<keyword evidence="7" id="KW-0347">Helicase</keyword>
<keyword evidence="6" id="KW-0862">Zinc</keyword>
<dbReference type="Proteomes" id="UP000121539">
    <property type="component" value="Segment"/>
</dbReference>
<evidence type="ECO:0000256" key="6">
    <source>
        <dbReference type="ARBA" id="ARBA00022833"/>
    </source>
</evidence>
<evidence type="ECO:0000256" key="4">
    <source>
        <dbReference type="ARBA" id="ARBA00022723"/>
    </source>
</evidence>
<keyword evidence="5" id="KW-0863">Zinc-finger</keyword>
<keyword evidence="2" id="KW-0808">Transferase</keyword>
<keyword evidence="1" id="KW-1048">Host nucleus</keyword>
<dbReference type="KEGG" id="vg:19620190"/>
<dbReference type="GeneID" id="19620190"/>
<evidence type="ECO:0000256" key="2">
    <source>
        <dbReference type="ARBA" id="ARBA00022679"/>
    </source>
</evidence>
<evidence type="ECO:0000313" key="8">
    <source>
        <dbReference type="Proteomes" id="UP000121539"/>
    </source>
</evidence>
<evidence type="ECO:0000256" key="1">
    <source>
        <dbReference type="ARBA" id="ARBA00022562"/>
    </source>
</evidence>
<keyword evidence="7" id="KW-0067">ATP-binding</keyword>
<protein>
    <submittedName>
        <fullName evidence="7">Helicase-primase primase subunit</fullName>
    </submittedName>
</protein>
<keyword evidence="8" id="KW-1185">Reference proteome</keyword>
<dbReference type="InterPro" id="IPR033685">
    <property type="entry name" value="HSV_PRIM"/>
</dbReference>
<dbReference type="GO" id="GO:0008270">
    <property type="term" value="F:zinc ion binding"/>
    <property type="evidence" value="ECO:0007669"/>
    <property type="project" value="UniProtKB-KW"/>
</dbReference>
<dbReference type="OrthoDB" id="917at10239"/>
<dbReference type="Pfam" id="PF03121">
    <property type="entry name" value="Herpes_UL52"/>
    <property type="match status" value="1"/>
</dbReference>
<dbReference type="GO" id="GO:0006260">
    <property type="term" value="P:DNA replication"/>
    <property type="evidence" value="ECO:0007669"/>
    <property type="project" value="UniProtKB-KW"/>
</dbReference>
<accession>A0A060CY51</accession>
<proteinExistence type="inferred from homology"/>
<name>A0A060CY51_9GAMA</name>
<keyword evidence="7" id="KW-0378">Hydrolase</keyword>
<reference evidence="7 8" key="1">
    <citation type="journal article" date="2014" name="J. Gen. Virol.">
        <title>Novel gammaherpesvirus functions encoded by bovine herpesvirus 6 (bovine lymphotropic virus).</title>
        <authorList>
            <person name="Jia J."/>
            <person name="Delhon G."/>
            <person name="Tulman E.R."/>
            <person name="Diel D.G."/>
            <person name="Osorio F.A."/>
            <person name="Wen X."/>
            <person name="Kutish G.F."/>
            <person name="Rock D.L."/>
        </authorList>
    </citation>
    <scope>NUCLEOTIDE SEQUENCE [LARGE SCALE GENOMIC DNA]</scope>
    <source>
        <strain evidence="7">Pennsylvania 47</strain>
    </source>
</reference>
<gene>
    <name evidence="7" type="ORF">BoHV6ORF56</name>
</gene>
<keyword evidence="3" id="KW-0235">DNA replication</keyword>
<keyword evidence="4" id="KW-0479">Metal-binding</keyword>
<sequence>MAVKVLFASDSDYAEFIADTLTDVKSSACIYSVIHNCYGRRIQGAIKISLCLPAKRPGSNKCLEVFKIQLPAQEATRFLFYGEQLSAKLISQSYSRATAFSTFVPILEVLGVKCQRNEMKSIIVWNRIKFVAALRKMFKMSTSPYWLINTFGSYENHFILVCCHYFFVSHICTVDTLGHIALLFEKNKGKSLVSVATFQELSFIFNQSLILSKVEDFYKYVELKLQRDSQESRAIDRCVNEFRGQLVLSNQDLVHYIYLAFFQCLNNQKFITYSTQSKPEHLSELLRSPPVLVENINNDFKHKMATYYNKQTYLSNYVFIRDVTLKQVEGYSDKCLGPNEAAFKCWCGESSQVSELMHNINEEYPDIQLTEEFQGLLELAASGSRPSPLGDPKGYLSEDCENAVFPVYRCEFLNKHYFLAVYKDNISFFWQKSIFLPTRSLLEMASDFDLTRSISYSDFYYSMNSLKEQTQISRHEYFNSKLPVFNWVLDLDLPISGEGFLSAEEIWHLCLAIREAILDIMAYLFGHVEPNHQVYFFKSACSNLFELDPEQQIQENVYCTCKDKLGMRVITSFPHGVCVKGSQPMIQLTKILNRVVKLNSAKFKCCAQLQDLDGPFDTGIYNRGRSIRLPHTFKVAKSGRLERQLKIFICHPFPQERLAYVQNCLRLNRLLHHSRCYDWDKPIKTIYWVQDSNENFLYQQTQKQLPAKFLKVVSFIEERKDTTIVTYVSSKIWPRCYHTIKSYMPDDRLQQFARVSFSPTNQCIIQVRPERGSNFRCLRYNHRGGSKTVRVFLTLHLNRESKLVVTFMSQCFANKCNNNKPVAHFSVTVDL</sequence>
<organism evidence="7 8">
    <name type="scientific">Bovine gammaherpesvirus 6</name>
    <dbReference type="NCBI Taxonomy" id="1504288"/>
    <lineage>
        <taxon>Viruses</taxon>
        <taxon>Duplodnaviria</taxon>
        <taxon>Heunggongvirae</taxon>
        <taxon>Peploviricota</taxon>
        <taxon>Herviviricetes</taxon>
        <taxon>Herpesvirales</taxon>
        <taxon>Orthoherpesviridae</taxon>
        <taxon>Gammaherpesvirinae</taxon>
        <taxon>Macavirus</taxon>
        <taxon>Macavirus bovinegamma6</taxon>
    </lineage>
</organism>
<dbReference type="RefSeq" id="YP_009042035.1">
    <property type="nucleotide sequence ID" value="NC_024303.1"/>
</dbReference>
<dbReference type="EMBL" id="KJ705001">
    <property type="protein sequence ID" value="AIB03211.1"/>
    <property type="molecule type" value="Genomic_DNA"/>
</dbReference>
<evidence type="ECO:0000313" key="7">
    <source>
        <dbReference type="EMBL" id="AIB03211.1"/>
    </source>
</evidence>